<dbReference type="EMBL" id="CP001738">
    <property type="protein sequence ID" value="ACY96825.1"/>
    <property type="molecule type" value="Genomic_DNA"/>
</dbReference>
<organism evidence="2 3">
    <name type="scientific">Thermomonospora curvata (strain ATCC 19995 / DSM 43183 / JCM 3096 / KCTC 9072 / NBRC 15933 / NCIMB 10081 / Henssen B9)</name>
    <dbReference type="NCBI Taxonomy" id="471852"/>
    <lineage>
        <taxon>Bacteria</taxon>
        <taxon>Bacillati</taxon>
        <taxon>Actinomycetota</taxon>
        <taxon>Actinomycetes</taxon>
        <taxon>Streptosporangiales</taxon>
        <taxon>Thermomonosporaceae</taxon>
        <taxon>Thermomonospora</taxon>
    </lineage>
</organism>
<dbReference type="HOGENOM" id="CLU_052172_0_0_11"/>
<protein>
    <submittedName>
        <fullName evidence="2">FacC-like extracellular signaling protein</fullName>
    </submittedName>
</protein>
<dbReference type="Pfam" id="PF21311">
    <property type="entry name" value="Phage_RBD_prop"/>
    <property type="match status" value="1"/>
</dbReference>
<gene>
    <name evidence="2" type="ordered locus">Tcur_1242</name>
</gene>
<dbReference type="AlphaFoldDB" id="D1A9C9"/>
<name>D1A9C9_THECD</name>
<evidence type="ECO:0000313" key="2">
    <source>
        <dbReference type="EMBL" id="ACY96825.1"/>
    </source>
</evidence>
<dbReference type="KEGG" id="tcu:Tcur_1242"/>
<sequence>MAFAVLLSGCATAGTEIEPRLRAARTGGLPSSKRFDLTAPSRALFLNKRLKSGRVMQGFGFDPRNKRLFVAQLVDEPSADASGDLVINRLDFSGRRTGHMYLRGFGHGISIGVEPSGKNTYLWVEVDPVGASARGTRLARFKFVHGKTLTGDSPALAKYRPIPGIRSVTAAIDPVNRRLAMRYRKNGRRRVAVYKLADIKARRYHKRLVDVALPPQKGEVFQGYALYGRYLYTYYGTAYGPGNPKPGNARLSTIDLNTGKRIAGPTLTKAGASLPYREPEGMAVYRTASGQMRLFFGFASGDLGERRANLFYKNVLIK</sequence>
<keyword evidence="3" id="KW-1185">Reference proteome</keyword>
<dbReference type="InterPro" id="IPR048799">
    <property type="entry name" value="P68_RBP_TagC-like_beta-prop"/>
</dbReference>
<evidence type="ECO:0000313" key="3">
    <source>
        <dbReference type="Proteomes" id="UP000001918"/>
    </source>
</evidence>
<reference evidence="2 3" key="1">
    <citation type="journal article" date="2011" name="Stand. Genomic Sci.">
        <title>Complete genome sequence of Thermomonospora curvata type strain (B9).</title>
        <authorList>
            <person name="Chertkov O."/>
            <person name="Sikorski J."/>
            <person name="Nolan M."/>
            <person name="Lapidus A."/>
            <person name="Lucas S."/>
            <person name="Del Rio T.G."/>
            <person name="Tice H."/>
            <person name="Cheng J.F."/>
            <person name="Goodwin L."/>
            <person name="Pitluck S."/>
            <person name="Liolios K."/>
            <person name="Ivanova N."/>
            <person name="Mavromatis K."/>
            <person name="Mikhailova N."/>
            <person name="Ovchinnikova G."/>
            <person name="Pati A."/>
            <person name="Chen A."/>
            <person name="Palaniappan K."/>
            <person name="Djao O.D."/>
            <person name="Land M."/>
            <person name="Hauser L."/>
            <person name="Chang Y.J."/>
            <person name="Jeffries C.D."/>
            <person name="Brettin T."/>
            <person name="Han C."/>
            <person name="Detter J.C."/>
            <person name="Rohde M."/>
            <person name="Goker M."/>
            <person name="Woyke T."/>
            <person name="Bristow J."/>
            <person name="Eisen J.A."/>
            <person name="Markowitz V."/>
            <person name="Hugenholtz P."/>
            <person name="Klenk H.P."/>
            <person name="Kyrpides N.C."/>
        </authorList>
    </citation>
    <scope>NUCLEOTIDE SEQUENCE [LARGE SCALE GENOMIC DNA]</scope>
    <source>
        <strain evidence="3">ATCC 19995 / DSM 43183 / JCM 3096 / KCTC 9072 / NBRC 15933 / NCIMB 10081 / Henssen B9</strain>
    </source>
</reference>
<accession>D1A9C9</accession>
<feature type="domain" description="P68 RBP/TagC-like beta-propeller" evidence="1">
    <location>
        <begin position="55"/>
        <end position="310"/>
    </location>
</feature>
<evidence type="ECO:0000259" key="1">
    <source>
        <dbReference type="Pfam" id="PF21311"/>
    </source>
</evidence>
<dbReference type="eggNOG" id="ENOG5032EYX">
    <property type="taxonomic scope" value="Bacteria"/>
</dbReference>
<dbReference type="Proteomes" id="UP000001918">
    <property type="component" value="Chromosome"/>
</dbReference>
<proteinExistence type="predicted"/>